<accession>A0A8C6A937</accession>
<dbReference type="Proteomes" id="UP000694407">
    <property type="component" value="Unplaced"/>
</dbReference>
<sequence>IELVPDEIAKKPETPTCFSLIMKIIFAKPINSKAVTEKTTSDIAGRVLSQSTPGTPSVTIKIAESGVIASTFNFTMQICICANCYNNLVHENERQKAIKACLDNNTDF</sequence>
<evidence type="ECO:0000313" key="2">
    <source>
        <dbReference type="Proteomes" id="UP000694407"/>
    </source>
</evidence>
<dbReference type="GeneTree" id="ENSGT01030000236374"/>
<reference evidence="1" key="1">
    <citation type="submission" date="2025-08" db="UniProtKB">
        <authorList>
            <consortium name="Ensembl"/>
        </authorList>
    </citation>
    <scope>IDENTIFICATION</scope>
</reference>
<proteinExistence type="predicted"/>
<protein>
    <submittedName>
        <fullName evidence="1">Uncharacterized protein</fullName>
    </submittedName>
</protein>
<keyword evidence="2" id="KW-1185">Reference proteome</keyword>
<dbReference type="Ensembl" id="ENSMMMT00000029076.1">
    <property type="protein sequence ID" value="ENSMMMP00000025682.1"/>
    <property type="gene ID" value="ENSMMMG00000022525.1"/>
</dbReference>
<dbReference type="AlphaFoldDB" id="A0A8C6A937"/>
<evidence type="ECO:0000313" key="1">
    <source>
        <dbReference type="Ensembl" id="ENSMMMP00000025682.1"/>
    </source>
</evidence>
<name>A0A8C6A937_MARMA</name>
<reference evidence="1" key="2">
    <citation type="submission" date="2025-09" db="UniProtKB">
        <authorList>
            <consortium name="Ensembl"/>
        </authorList>
    </citation>
    <scope>IDENTIFICATION</scope>
</reference>
<organism evidence="1 2">
    <name type="scientific">Marmota marmota marmota</name>
    <name type="common">Alpine marmot</name>
    <dbReference type="NCBI Taxonomy" id="9994"/>
    <lineage>
        <taxon>Eukaryota</taxon>
        <taxon>Metazoa</taxon>
        <taxon>Chordata</taxon>
        <taxon>Craniata</taxon>
        <taxon>Vertebrata</taxon>
        <taxon>Euteleostomi</taxon>
        <taxon>Mammalia</taxon>
        <taxon>Eutheria</taxon>
        <taxon>Euarchontoglires</taxon>
        <taxon>Glires</taxon>
        <taxon>Rodentia</taxon>
        <taxon>Sciuromorpha</taxon>
        <taxon>Sciuridae</taxon>
        <taxon>Xerinae</taxon>
        <taxon>Marmotini</taxon>
        <taxon>Marmota</taxon>
    </lineage>
</organism>